<dbReference type="Pfam" id="PF13328">
    <property type="entry name" value="HD_4"/>
    <property type="match status" value="1"/>
</dbReference>
<dbReference type="EMBL" id="JAATJC010000001">
    <property type="protein sequence ID" value="NJC05762.1"/>
    <property type="molecule type" value="Genomic_DNA"/>
</dbReference>
<dbReference type="Gene3D" id="1.10.3210.10">
    <property type="entry name" value="Hypothetical protein af1432"/>
    <property type="match status" value="1"/>
</dbReference>
<protein>
    <submittedName>
        <fullName evidence="6">Guanosine-3',5'-bis(Diphosphate) 3'-pyrophosphohydrolase</fullName>
        <ecNumber evidence="6">3.1.7.2</ecNumber>
    </submittedName>
</protein>
<proteinExistence type="predicted"/>
<dbReference type="PANTHER" id="PTHR46246">
    <property type="entry name" value="GUANOSINE-3',5'-BIS(DIPHOSPHATE) 3'-PYROPHOSPHOHYDROLASE MESH1"/>
    <property type="match status" value="1"/>
</dbReference>
<evidence type="ECO:0000313" key="7">
    <source>
        <dbReference type="Proteomes" id="UP000558192"/>
    </source>
</evidence>
<dbReference type="PROSITE" id="PS51831">
    <property type="entry name" value="HD"/>
    <property type="match status" value="1"/>
</dbReference>
<feature type="domain" description="HD" evidence="5">
    <location>
        <begin position="36"/>
        <end position="131"/>
    </location>
</feature>
<evidence type="ECO:0000256" key="1">
    <source>
        <dbReference type="ARBA" id="ARBA00001936"/>
    </source>
</evidence>
<organism evidence="6 7">
    <name type="scientific">Sphingomonas kaistensis</name>
    <dbReference type="NCBI Taxonomy" id="298708"/>
    <lineage>
        <taxon>Bacteria</taxon>
        <taxon>Pseudomonadati</taxon>
        <taxon>Pseudomonadota</taxon>
        <taxon>Alphaproteobacteria</taxon>
        <taxon>Sphingomonadales</taxon>
        <taxon>Sphingomonadaceae</taxon>
        <taxon>Sphingomonas</taxon>
    </lineage>
</organism>
<evidence type="ECO:0000256" key="3">
    <source>
        <dbReference type="ARBA" id="ARBA00022801"/>
    </source>
</evidence>
<dbReference type="SMART" id="SM00471">
    <property type="entry name" value="HDc"/>
    <property type="match status" value="1"/>
</dbReference>
<evidence type="ECO:0000313" key="6">
    <source>
        <dbReference type="EMBL" id="NJC05762.1"/>
    </source>
</evidence>
<dbReference type="AlphaFoldDB" id="A0A7X5Y717"/>
<dbReference type="InterPro" id="IPR006674">
    <property type="entry name" value="HD_domain"/>
</dbReference>
<sequence>MQPSPQDELESIIKAASFAARKHRTQRRKDADASPYINHPLALAEILCSEGSVTDSTVLVAALLHDTVEDTETSLQELEVEFGSVVASVVAEVTDDKSLPKEERKRLQVAKAASKSDAAKLVKLADKISNLRDIASSPPASWSDERRIAYFNWARDVVSGLRGVNPALERVFDQVYDEGLRAIRSAA</sequence>
<gene>
    <name evidence="6" type="ORF">GGQ97_001555</name>
</gene>
<keyword evidence="7" id="KW-1185">Reference proteome</keyword>
<dbReference type="Proteomes" id="UP000558192">
    <property type="component" value="Unassembled WGS sequence"/>
</dbReference>
<reference evidence="6 7" key="1">
    <citation type="submission" date="2020-03" db="EMBL/GenBank/DDBJ databases">
        <title>Genomic Encyclopedia of Type Strains, Phase IV (KMG-IV): sequencing the most valuable type-strain genomes for metagenomic binning, comparative biology and taxonomic classification.</title>
        <authorList>
            <person name="Goeker M."/>
        </authorList>
    </citation>
    <scope>NUCLEOTIDE SEQUENCE [LARGE SCALE GENOMIC DNA]</scope>
    <source>
        <strain evidence="6 7">DSM 16846</strain>
    </source>
</reference>
<evidence type="ECO:0000256" key="2">
    <source>
        <dbReference type="ARBA" id="ARBA00022723"/>
    </source>
</evidence>
<dbReference type="EC" id="3.1.7.2" evidence="6"/>
<dbReference type="InterPro" id="IPR003607">
    <property type="entry name" value="HD/PDEase_dom"/>
</dbReference>
<evidence type="ECO:0000259" key="5">
    <source>
        <dbReference type="PROSITE" id="PS51831"/>
    </source>
</evidence>
<name>A0A7X5Y717_9SPHN</name>
<keyword evidence="2" id="KW-0479">Metal-binding</keyword>
<comment type="cofactor">
    <cofactor evidence="1">
        <name>Mn(2+)</name>
        <dbReference type="ChEBI" id="CHEBI:29035"/>
    </cofactor>
</comment>
<comment type="caution">
    <text evidence="6">The sequence shown here is derived from an EMBL/GenBank/DDBJ whole genome shotgun (WGS) entry which is preliminary data.</text>
</comment>
<keyword evidence="4" id="KW-0464">Manganese</keyword>
<dbReference type="SUPFAM" id="SSF109604">
    <property type="entry name" value="HD-domain/PDEase-like"/>
    <property type="match status" value="1"/>
</dbReference>
<dbReference type="InterPro" id="IPR052194">
    <property type="entry name" value="MESH1"/>
</dbReference>
<dbReference type="PANTHER" id="PTHR46246:SF1">
    <property type="entry name" value="GUANOSINE-3',5'-BIS(DIPHOSPHATE) 3'-PYROPHOSPHOHYDROLASE MESH1"/>
    <property type="match status" value="1"/>
</dbReference>
<dbReference type="RefSeq" id="WP_209022814.1">
    <property type="nucleotide sequence ID" value="NZ_JAATJC010000001.1"/>
</dbReference>
<dbReference type="FunFam" id="1.10.3210.10:FF:000012">
    <property type="entry name" value="HD domain containing 3"/>
    <property type="match status" value="1"/>
</dbReference>
<keyword evidence="3 6" id="KW-0378">Hydrolase</keyword>
<accession>A0A7X5Y717</accession>
<dbReference type="GO" id="GO:0046872">
    <property type="term" value="F:metal ion binding"/>
    <property type="evidence" value="ECO:0007669"/>
    <property type="project" value="UniProtKB-KW"/>
</dbReference>
<evidence type="ECO:0000256" key="4">
    <source>
        <dbReference type="ARBA" id="ARBA00023211"/>
    </source>
</evidence>
<dbReference type="GO" id="GO:0008893">
    <property type="term" value="F:guanosine-3',5'-bis(diphosphate) 3'-diphosphatase activity"/>
    <property type="evidence" value="ECO:0007669"/>
    <property type="project" value="UniProtKB-EC"/>
</dbReference>